<gene>
    <name evidence="3" type="ORF">HYG86_14995</name>
</gene>
<dbReference type="SMART" id="SM00854">
    <property type="entry name" value="PGA_cap"/>
    <property type="match status" value="1"/>
</dbReference>
<feature type="domain" description="Capsule synthesis protein CapA" evidence="2">
    <location>
        <begin position="86"/>
        <end position="345"/>
    </location>
</feature>
<organism evidence="3 4">
    <name type="scientific">Alkalicella caledoniensis</name>
    <dbReference type="NCBI Taxonomy" id="2731377"/>
    <lineage>
        <taxon>Bacteria</taxon>
        <taxon>Bacillati</taxon>
        <taxon>Bacillota</taxon>
        <taxon>Clostridia</taxon>
        <taxon>Eubacteriales</taxon>
        <taxon>Proteinivoracaceae</taxon>
        <taxon>Alkalicella</taxon>
    </lineage>
</organism>
<dbReference type="Proteomes" id="UP000516160">
    <property type="component" value="Chromosome"/>
</dbReference>
<reference evidence="3 4" key="1">
    <citation type="submission" date="2020-07" db="EMBL/GenBank/DDBJ databases">
        <title>Alkalicella. sp. LB2 genome.</title>
        <authorList>
            <person name="Postec A."/>
            <person name="Quemeneur M."/>
        </authorList>
    </citation>
    <scope>NUCLEOTIDE SEQUENCE [LARGE SCALE GENOMIC DNA]</scope>
    <source>
        <strain evidence="3 4">LB2</strain>
    </source>
</reference>
<keyword evidence="4" id="KW-1185">Reference proteome</keyword>
<dbReference type="AlphaFoldDB" id="A0A7G9WBB9"/>
<comment type="similarity">
    <text evidence="1">Belongs to the CapA family.</text>
</comment>
<dbReference type="EMBL" id="CP058559">
    <property type="protein sequence ID" value="QNO15981.1"/>
    <property type="molecule type" value="Genomic_DNA"/>
</dbReference>
<dbReference type="InterPro" id="IPR019079">
    <property type="entry name" value="Capsule_synth_CapA"/>
</dbReference>
<evidence type="ECO:0000259" key="2">
    <source>
        <dbReference type="SMART" id="SM00854"/>
    </source>
</evidence>
<dbReference type="PANTHER" id="PTHR33393">
    <property type="entry name" value="POLYGLUTAMINE SYNTHESIS ACCESSORY PROTEIN RV0574C-RELATED"/>
    <property type="match status" value="1"/>
</dbReference>
<accession>A0A7G9WBB9</accession>
<dbReference type="PANTHER" id="PTHR33393:SF12">
    <property type="entry name" value="CAPSULE BIOSYNTHESIS PROTEIN CAPA"/>
    <property type="match status" value="1"/>
</dbReference>
<evidence type="ECO:0000313" key="3">
    <source>
        <dbReference type="EMBL" id="QNO15981.1"/>
    </source>
</evidence>
<dbReference type="Pfam" id="PF09587">
    <property type="entry name" value="PGA_cap"/>
    <property type="match status" value="1"/>
</dbReference>
<name>A0A7G9WBB9_ALKCA</name>
<dbReference type="Gene3D" id="3.60.21.10">
    <property type="match status" value="1"/>
</dbReference>
<dbReference type="KEGG" id="acae:HYG86_14995"/>
<evidence type="ECO:0000313" key="4">
    <source>
        <dbReference type="Proteomes" id="UP000516160"/>
    </source>
</evidence>
<dbReference type="RefSeq" id="WP_213166380.1">
    <property type="nucleotide sequence ID" value="NZ_CP058559.1"/>
</dbReference>
<sequence>MFLRFAFLRAFLHVLGFFLGDRYNYSKQIEGNFKYMDTGEKVWWGYKSVVRQIEKAEKGKGIEEYFANQDLRFYTGEEFVPKNRVFITAGGDLSASEMIFPENTGDLWEDILEFYFSGDIVCANLEAPVVPTKPPVGVPGMCLTAPMINTSEKMFDRFIYGGRGVNFFATANNHSLDQGEQGLLDTLDFLDARGYPHVGTARTQEEQDDIPIVEKNGIKTAFISYTYSLNGLDPIVGKEYMTNVIRLNKPDEDLSLIQRHVKIAREKDAHIVVAMLHWSLEFETYPIENVIKMGHRVMECGVDVILGGHPHVAQPMEKYRFYDPIQQREKEGLIIYSLGELVSLNLFSKNSRLAMVVKIELTEGVQRGNTLVKITDLKVLPIYIHYKELGKGKSQYKILDLMKTLRNLEQDRNPHGFSEGEIKELRRLKRLFFEKILPKHSCGLVGNGSLEGELLCIV</sequence>
<dbReference type="SUPFAM" id="SSF56300">
    <property type="entry name" value="Metallo-dependent phosphatases"/>
    <property type="match status" value="1"/>
</dbReference>
<dbReference type="InterPro" id="IPR029052">
    <property type="entry name" value="Metallo-depent_PP-like"/>
</dbReference>
<protein>
    <submittedName>
        <fullName evidence="3">CapA family protein</fullName>
    </submittedName>
</protein>
<dbReference type="InterPro" id="IPR052169">
    <property type="entry name" value="CW_Biosynth-Accessory"/>
</dbReference>
<proteinExistence type="inferred from homology"/>
<evidence type="ECO:0000256" key="1">
    <source>
        <dbReference type="ARBA" id="ARBA00005662"/>
    </source>
</evidence>